<dbReference type="Proteomes" id="UP001329151">
    <property type="component" value="Chromosome"/>
</dbReference>
<keyword evidence="2" id="KW-1185">Reference proteome</keyword>
<protein>
    <submittedName>
        <fullName evidence="1">Uncharacterized protein</fullName>
    </submittedName>
</protein>
<gene>
    <name evidence="1" type="ORF">RGQ30_00070</name>
</gene>
<proteinExistence type="predicted"/>
<reference evidence="1 2" key="1">
    <citation type="submission" date="2023-10" db="EMBL/GenBank/DDBJ databases">
        <title>Complete Genome Sequence of Limnobacter thiooxidans CS-K2T, Isolated from freshwater lake sediments in Bavaria, Germany.</title>
        <authorList>
            <person name="Naruki M."/>
            <person name="Watanabe A."/>
            <person name="Warashina T."/>
            <person name="Morita T."/>
            <person name="Arakawa K."/>
        </authorList>
    </citation>
    <scope>NUCLEOTIDE SEQUENCE [LARGE SCALE GENOMIC DNA]</scope>
    <source>
        <strain evidence="1 2">CS-K2</strain>
    </source>
</reference>
<sequence>MVSTIGFVTLIFVANLDRISEFKASRDGIEARTREVVARAESAVSELQLLAVQVAELSLSLVKRQGRWGGYSDEEEEAIRKSVIAVLSKLKIPNSEMESVLKEWHRIVEFDYSHHILGGSSIPNNAAPEVLSEWKAMREGGIAKFPSPQEIMSFLVKNDYLTHELDELVKDYRFYCVNRFHKRPEVWQQRRDWGQLRKS</sequence>
<dbReference type="KEGG" id="lto:RGQ30_00070"/>
<organism evidence="1 2">
    <name type="scientific">Limnobacter thiooxidans</name>
    <dbReference type="NCBI Taxonomy" id="131080"/>
    <lineage>
        <taxon>Bacteria</taxon>
        <taxon>Pseudomonadati</taxon>
        <taxon>Pseudomonadota</taxon>
        <taxon>Betaproteobacteria</taxon>
        <taxon>Burkholderiales</taxon>
        <taxon>Burkholderiaceae</taxon>
        <taxon>Limnobacter</taxon>
    </lineage>
</organism>
<evidence type="ECO:0000313" key="2">
    <source>
        <dbReference type="Proteomes" id="UP001329151"/>
    </source>
</evidence>
<dbReference type="AlphaFoldDB" id="A0AA86MC74"/>
<dbReference type="EMBL" id="AP028947">
    <property type="protein sequence ID" value="BET24506.1"/>
    <property type="molecule type" value="Genomic_DNA"/>
</dbReference>
<accession>A0AA86MC74</accession>
<evidence type="ECO:0000313" key="1">
    <source>
        <dbReference type="EMBL" id="BET24506.1"/>
    </source>
</evidence>
<name>A0AA86MC74_9BURK</name>